<dbReference type="EMBL" id="JAKLWS010000067">
    <property type="protein sequence ID" value="MCG2591080.1"/>
    <property type="molecule type" value="Genomic_DNA"/>
</dbReference>
<name>A0ABS9KJQ1_9BACT</name>
<organism evidence="5 6">
    <name type="scientific">Rhodohalobacter sulfatireducens</name>
    <dbReference type="NCBI Taxonomy" id="2911366"/>
    <lineage>
        <taxon>Bacteria</taxon>
        <taxon>Pseudomonadati</taxon>
        <taxon>Balneolota</taxon>
        <taxon>Balneolia</taxon>
        <taxon>Balneolales</taxon>
        <taxon>Balneolaceae</taxon>
        <taxon>Rhodohalobacter</taxon>
    </lineage>
</organism>
<feature type="domain" description="Gfo/Idh/MocA-like oxidoreductase N-terminal" evidence="3">
    <location>
        <begin position="5"/>
        <end position="125"/>
    </location>
</feature>
<comment type="caution">
    <text evidence="5">The sequence shown here is derived from an EMBL/GenBank/DDBJ whole genome shotgun (WGS) entry which is preliminary data.</text>
</comment>
<dbReference type="Pfam" id="PF01408">
    <property type="entry name" value="GFO_IDH_MocA"/>
    <property type="match status" value="1"/>
</dbReference>
<dbReference type="Gene3D" id="3.30.360.10">
    <property type="entry name" value="Dihydrodipicolinate Reductase, domain 2"/>
    <property type="match status" value="1"/>
</dbReference>
<reference evidence="5" key="1">
    <citation type="submission" date="2022-01" db="EMBL/GenBank/DDBJ databases">
        <authorList>
            <person name="Wang Y."/>
        </authorList>
    </citation>
    <scope>NUCLEOTIDE SEQUENCE</scope>
    <source>
        <strain evidence="5">WB101</strain>
    </source>
</reference>
<dbReference type="PANTHER" id="PTHR42840:SF3">
    <property type="entry name" value="BINDING ROSSMANN FOLD OXIDOREDUCTASE, PUTATIVE (AFU_ORTHOLOGUE AFUA_2G10240)-RELATED"/>
    <property type="match status" value="1"/>
</dbReference>
<dbReference type="InterPro" id="IPR004104">
    <property type="entry name" value="Gfo/Idh/MocA-like_OxRdtase_C"/>
</dbReference>
<protein>
    <submittedName>
        <fullName evidence="5">Gfo/Idh/MocA family oxidoreductase</fullName>
    </submittedName>
</protein>
<comment type="similarity">
    <text evidence="1">Belongs to the Gfo/Idh/MocA family.</text>
</comment>
<dbReference type="Gene3D" id="3.40.50.720">
    <property type="entry name" value="NAD(P)-binding Rossmann-like Domain"/>
    <property type="match status" value="1"/>
</dbReference>
<dbReference type="SUPFAM" id="SSF51735">
    <property type="entry name" value="NAD(P)-binding Rossmann-fold domains"/>
    <property type="match status" value="1"/>
</dbReference>
<evidence type="ECO:0000259" key="3">
    <source>
        <dbReference type="Pfam" id="PF01408"/>
    </source>
</evidence>
<keyword evidence="6" id="KW-1185">Reference proteome</keyword>
<keyword evidence="2" id="KW-0560">Oxidoreductase</keyword>
<dbReference type="Proteomes" id="UP001165366">
    <property type="component" value="Unassembled WGS sequence"/>
</dbReference>
<dbReference type="InterPro" id="IPR036291">
    <property type="entry name" value="NAD(P)-bd_dom_sf"/>
</dbReference>
<accession>A0ABS9KJQ1</accession>
<evidence type="ECO:0000313" key="6">
    <source>
        <dbReference type="Proteomes" id="UP001165366"/>
    </source>
</evidence>
<reference evidence="5" key="2">
    <citation type="submission" date="2024-05" db="EMBL/GenBank/DDBJ databases">
        <title>Rhodohalobacter halophilus gen. nov., sp. nov., a moderately halophilic member of the family Balneolaceae.</title>
        <authorList>
            <person name="Xia J."/>
        </authorList>
    </citation>
    <scope>NUCLEOTIDE SEQUENCE</scope>
    <source>
        <strain evidence="5">WB101</strain>
    </source>
</reference>
<evidence type="ECO:0000256" key="1">
    <source>
        <dbReference type="ARBA" id="ARBA00010928"/>
    </source>
</evidence>
<dbReference type="RefSeq" id="WP_237856635.1">
    <property type="nucleotide sequence ID" value="NZ_JAKLWS010000067.1"/>
</dbReference>
<proteinExistence type="inferred from homology"/>
<dbReference type="InterPro" id="IPR000683">
    <property type="entry name" value="Gfo/Idh/MocA-like_OxRdtase_N"/>
</dbReference>
<dbReference type="Pfam" id="PF02894">
    <property type="entry name" value="GFO_IDH_MocA_C"/>
    <property type="match status" value="1"/>
</dbReference>
<gene>
    <name evidence="5" type="ORF">L6773_21090</name>
</gene>
<evidence type="ECO:0000259" key="4">
    <source>
        <dbReference type="Pfam" id="PF02894"/>
    </source>
</evidence>
<evidence type="ECO:0000256" key="2">
    <source>
        <dbReference type="ARBA" id="ARBA00023002"/>
    </source>
</evidence>
<dbReference type="SUPFAM" id="SSF55347">
    <property type="entry name" value="Glyceraldehyde-3-phosphate dehydrogenase-like, C-terminal domain"/>
    <property type="match status" value="1"/>
</dbReference>
<feature type="domain" description="Gfo/Idh/MocA-like oxidoreductase C-terminal" evidence="4">
    <location>
        <begin position="137"/>
        <end position="332"/>
    </location>
</feature>
<sequence>MNAKINIGIVGLGRLGGLYVEYLSYQIPKANVVALVDADEKKATEMVDDFGIKHHFSDYREMLEVEDLDAVVITSPTSTHRDIVIDAAEKGLMIFCEKPLSISLDEAIEMKEAVEKNGVFFHMGFMRRFDSGYAAAKQHILDGEIGDPIVFKATSRDPERPSLEFADPKKSGGLFLDMGIHDFDLARWFMGEVSEVYSIGNRLKYPEMESINEIDNAISNITFESGTLGSVDMSRSGIYGYDIKTEILGTEGTIQIGYLRETPIYVMKKNAITHDTVPFFMERFEKSYITQLKDFVEKAVAEKEPSITIQDGERALLVGHAARASFEEKQPVVINNKEMVFESKFEIKEKVVN</sequence>
<evidence type="ECO:0000313" key="5">
    <source>
        <dbReference type="EMBL" id="MCG2591080.1"/>
    </source>
</evidence>
<dbReference type="PANTHER" id="PTHR42840">
    <property type="entry name" value="NAD(P)-BINDING ROSSMANN-FOLD SUPERFAMILY PROTEIN-RELATED"/>
    <property type="match status" value="1"/>
</dbReference>